<evidence type="ECO:0000313" key="11">
    <source>
        <dbReference type="Proteomes" id="UP000230767"/>
    </source>
</evidence>
<dbReference type="InterPro" id="IPR003594">
    <property type="entry name" value="HATPase_dom"/>
</dbReference>
<keyword evidence="3" id="KW-0597">Phosphoprotein</keyword>
<name>A0A2M7R5F9_9BACT</name>
<evidence type="ECO:0000256" key="1">
    <source>
        <dbReference type="ARBA" id="ARBA00000085"/>
    </source>
</evidence>
<evidence type="ECO:0000256" key="6">
    <source>
        <dbReference type="ARBA" id="ARBA00023012"/>
    </source>
</evidence>
<feature type="domain" description="Histidine kinase" evidence="9">
    <location>
        <begin position="97"/>
        <end position="331"/>
    </location>
</feature>
<keyword evidence="5" id="KW-0418">Kinase</keyword>
<proteinExistence type="predicted"/>
<dbReference type="InterPro" id="IPR036890">
    <property type="entry name" value="HATPase_C_sf"/>
</dbReference>
<dbReference type="SMART" id="SM00388">
    <property type="entry name" value="HisKA"/>
    <property type="match status" value="1"/>
</dbReference>
<dbReference type="Gene3D" id="3.30.565.10">
    <property type="entry name" value="Histidine kinase-like ATPase, C-terminal domain"/>
    <property type="match status" value="1"/>
</dbReference>
<feature type="transmembrane region" description="Helical" evidence="8">
    <location>
        <begin position="58"/>
        <end position="77"/>
    </location>
</feature>
<dbReference type="InterPro" id="IPR004358">
    <property type="entry name" value="Sig_transdc_His_kin-like_C"/>
</dbReference>
<dbReference type="EC" id="2.7.13.3" evidence="2"/>
<dbReference type="Pfam" id="PF02518">
    <property type="entry name" value="HATPase_c"/>
    <property type="match status" value="1"/>
</dbReference>
<keyword evidence="8" id="KW-0472">Membrane</keyword>
<dbReference type="PRINTS" id="PR00344">
    <property type="entry name" value="BCTRLSENSOR"/>
</dbReference>
<protein>
    <recommendedName>
        <fullName evidence="2">histidine kinase</fullName>
        <ecNumber evidence="2">2.7.13.3</ecNumber>
    </recommendedName>
</protein>
<evidence type="ECO:0000259" key="9">
    <source>
        <dbReference type="PROSITE" id="PS50109"/>
    </source>
</evidence>
<dbReference type="CDD" id="cd00075">
    <property type="entry name" value="HATPase"/>
    <property type="match status" value="1"/>
</dbReference>
<keyword evidence="8" id="KW-0812">Transmembrane</keyword>
<keyword evidence="8" id="KW-1133">Transmembrane helix</keyword>
<dbReference type="PANTHER" id="PTHR43711:SF1">
    <property type="entry name" value="HISTIDINE KINASE 1"/>
    <property type="match status" value="1"/>
</dbReference>
<evidence type="ECO:0000256" key="5">
    <source>
        <dbReference type="ARBA" id="ARBA00022777"/>
    </source>
</evidence>
<dbReference type="Proteomes" id="UP000230767">
    <property type="component" value="Unassembled WGS sequence"/>
</dbReference>
<dbReference type="AlphaFoldDB" id="A0A2M7R5F9"/>
<dbReference type="SMART" id="SM00387">
    <property type="entry name" value="HATPase_c"/>
    <property type="match status" value="1"/>
</dbReference>
<dbReference type="SUPFAM" id="SSF55874">
    <property type="entry name" value="ATPase domain of HSP90 chaperone/DNA topoisomerase II/histidine kinase"/>
    <property type="match status" value="1"/>
</dbReference>
<dbReference type="Gene3D" id="1.10.287.130">
    <property type="match status" value="1"/>
</dbReference>
<evidence type="ECO:0000256" key="2">
    <source>
        <dbReference type="ARBA" id="ARBA00012438"/>
    </source>
</evidence>
<keyword evidence="4" id="KW-0808">Transferase</keyword>
<comment type="caution">
    <text evidence="10">The sequence shown here is derived from an EMBL/GenBank/DDBJ whole genome shotgun (WGS) entry which is preliminary data.</text>
</comment>
<dbReference type="PANTHER" id="PTHR43711">
    <property type="entry name" value="TWO-COMPONENT HISTIDINE KINASE"/>
    <property type="match status" value="1"/>
</dbReference>
<dbReference type="InterPro" id="IPR005467">
    <property type="entry name" value="His_kinase_dom"/>
</dbReference>
<dbReference type="PROSITE" id="PS50109">
    <property type="entry name" value="HIS_KIN"/>
    <property type="match status" value="1"/>
</dbReference>
<evidence type="ECO:0000256" key="7">
    <source>
        <dbReference type="SAM" id="Coils"/>
    </source>
</evidence>
<dbReference type="InterPro" id="IPR003661">
    <property type="entry name" value="HisK_dim/P_dom"/>
</dbReference>
<dbReference type="CDD" id="cd00082">
    <property type="entry name" value="HisKA"/>
    <property type="match status" value="1"/>
</dbReference>
<dbReference type="GO" id="GO:0000155">
    <property type="term" value="F:phosphorelay sensor kinase activity"/>
    <property type="evidence" value="ECO:0007669"/>
    <property type="project" value="InterPro"/>
</dbReference>
<gene>
    <name evidence="10" type="ORF">COY73_03515</name>
</gene>
<dbReference type="Pfam" id="PF00512">
    <property type="entry name" value="HisKA"/>
    <property type="match status" value="1"/>
</dbReference>
<dbReference type="FunFam" id="3.30.565.10:FF:000006">
    <property type="entry name" value="Sensor histidine kinase WalK"/>
    <property type="match status" value="1"/>
</dbReference>
<sequence>MKVKNILKRLDIISQCQEYKLPLWQCPQFFFLIMGIITIGMIISGYVFFTKKIDDPLLVARIVVGLGVVLLIINVVVSRSFGRVAEANQMKSEFIRIVSHQLRSPLSNIRWSVEFLTSGKLDKDKASQQKHFKILEENIDRMQELISKLLTVSRIEAGTLAPEVEAFSLNEVTQDLISKFKPLTEAFNVEVLLKVLPNLPKALGDPSQIKVVVENLLDNAIRYTQRSQPHSEIYLGRGKTVEKGKVEIIISQRGNQLYFEIKDNGVGIPKDCQKYIFQKFFRGKTASKQQTLGSGLGLYISKSIIEKSGGKMGFKSRLGEGSTFWFTLPTK</sequence>
<keyword evidence="7" id="KW-0175">Coiled coil</keyword>
<feature type="transmembrane region" description="Helical" evidence="8">
    <location>
        <begin position="29"/>
        <end position="49"/>
    </location>
</feature>
<evidence type="ECO:0000256" key="4">
    <source>
        <dbReference type="ARBA" id="ARBA00022679"/>
    </source>
</evidence>
<evidence type="ECO:0000313" key="10">
    <source>
        <dbReference type="EMBL" id="PIY88512.1"/>
    </source>
</evidence>
<dbReference type="EMBL" id="PFLW01000086">
    <property type="protein sequence ID" value="PIY88512.1"/>
    <property type="molecule type" value="Genomic_DNA"/>
</dbReference>
<organism evidence="10 11">
    <name type="scientific">Candidatus Nealsonbacteria bacterium CG_4_10_14_0_8_um_filter_37_14</name>
    <dbReference type="NCBI Taxonomy" id="1974684"/>
    <lineage>
        <taxon>Bacteria</taxon>
        <taxon>Candidatus Nealsoniibacteriota</taxon>
    </lineage>
</organism>
<evidence type="ECO:0000256" key="3">
    <source>
        <dbReference type="ARBA" id="ARBA00022553"/>
    </source>
</evidence>
<accession>A0A2M7R5F9</accession>
<keyword evidence="6" id="KW-0902">Two-component regulatory system</keyword>
<dbReference type="SUPFAM" id="SSF47384">
    <property type="entry name" value="Homodimeric domain of signal transducing histidine kinase"/>
    <property type="match status" value="1"/>
</dbReference>
<dbReference type="InterPro" id="IPR050736">
    <property type="entry name" value="Sensor_HK_Regulatory"/>
</dbReference>
<dbReference type="InterPro" id="IPR036097">
    <property type="entry name" value="HisK_dim/P_sf"/>
</dbReference>
<comment type="catalytic activity">
    <reaction evidence="1">
        <text>ATP + protein L-histidine = ADP + protein N-phospho-L-histidine.</text>
        <dbReference type="EC" id="2.7.13.3"/>
    </reaction>
</comment>
<reference evidence="11" key="1">
    <citation type="submission" date="2017-09" db="EMBL/GenBank/DDBJ databases">
        <title>Depth-based differentiation of microbial function through sediment-hosted aquifers and enrichment of novel symbionts in the deep terrestrial subsurface.</title>
        <authorList>
            <person name="Probst A.J."/>
            <person name="Ladd B."/>
            <person name="Jarett J.K."/>
            <person name="Geller-Mcgrath D.E."/>
            <person name="Sieber C.M.K."/>
            <person name="Emerson J.B."/>
            <person name="Anantharaman K."/>
            <person name="Thomas B.C."/>
            <person name="Malmstrom R."/>
            <person name="Stieglmeier M."/>
            <person name="Klingl A."/>
            <person name="Woyke T."/>
            <person name="Ryan C.M."/>
            <person name="Banfield J.F."/>
        </authorList>
    </citation>
    <scope>NUCLEOTIDE SEQUENCE [LARGE SCALE GENOMIC DNA]</scope>
</reference>
<feature type="coiled-coil region" evidence="7">
    <location>
        <begin position="125"/>
        <end position="152"/>
    </location>
</feature>
<evidence type="ECO:0000256" key="8">
    <source>
        <dbReference type="SAM" id="Phobius"/>
    </source>
</evidence>